<dbReference type="OrthoDB" id="7595780at2"/>
<keyword evidence="2" id="KW-1185">Reference proteome</keyword>
<evidence type="ECO:0000313" key="1">
    <source>
        <dbReference type="EMBL" id="PSJ39041.1"/>
    </source>
</evidence>
<protein>
    <submittedName>
        <fullName evidence="1">Uncharacterized protein</fullName>
    </submittedName>
</protein>
<gene>
    <name evidence="1" type="ORF">C7I55_17245</name>
</gene>
<reference evidence="1 2" key="1">
    <citation type="submission" date="2018-03" db="EMBL/GenBank/DDBJ databases">
        <title>The draft genome of Sphingosinicella sp. GL-C-18.</title>
        <authorList>
            <person name="Liu L."/>
            <person name="Li L."/>
            <person name="Liang L."/>
            <person name="Zhang X."/>
            <person name="Wang T."/>
        </authorList>
    </citation>
    <scope>NUCLEOTIDE SEQUENCE [LARGE SCALE GENOMIC DNA]</scope>
    <source>
        <strain evidence="1 2">GL-C-18</strain>
    </source>
</reference>
<sequence length="187" mass="19929">MAMTDAEAARLVTHLEAAVRQFASEPTANGILDVLNQWRSDVEAGRQVERKLKVRQSPGIDELAGVPRGGATTTGDFVGKEEYSNFEQLDMLVAALGVAFLAPKMMASRVIGMVKRSIPPATAAQGVVVHRVGVGDDDATEVVQPISSVTIAQSDLATLKLGRLLDEISREAGLPSRQFTSQLGTDE</sequence>
<proteinExistence type="predicted"/>
<accession>A0A2P7QM70</accession>
<dbReference type="RefSeq" id="WP_106514239.1">
    <property type="nucleotide sequence ID" value="NZ_PXYI01000005.1"/>
</dbReference>
<name>A0A2P7QM70_9SPHN</name>
<dbReference type="Proteomes" id="UP000241167">
    <property type="component" value="Unassembled WGS sequence"/>
</dbReference>
<evidence type="ECO:0000313" key="2">
    <source>
        <dbReference type="Proteomes" id="UP000241167"/>
    </source>
</evidence>
<comment type="caution">
    <text evidence="1">The sequence shown here is derived from an EMBL/GenBank/DDBJ whole genome shotgun (WGS) entry which is preliminary data.</text>
</comment>
<organism evidence="1 2">
    <name type="scientific">Allosphingosinicella deserti</name>
    <dbReference type="NCBI Taxonomy" id="2116704"/>
    <lineage>
        <taxon>Bacteria</taxon>
        <taxon>Pseudomonadati</taxon>
        <taxon>Pseudomonadota</taxon>
        <taxon>Alphaproteobacteria</taxon>
        <taxon>Sphingomonadales</taxon>
        <taxon>Sphingomonadaceae</taxon>
        <taxon>Allosphingosinicella</taxon>
    </lineage>
</organism>
<dbReference type="EMBL" id="PXYI01000005">
    <property type="protein sequence ID" value="PSJ39041.1"/>
    <property type="molecule type" value="Genomic_DNA"/>
</dbReference>
<dbReference type="AlphaFoldDB" id="A0A2P7QM70"/>